<dbReference type="RefSeq" id="WP_145711038.1">
    <property type="nucleotide sequence ID" value="NZ_BAAAFY010000001.1"/>
</dbReference>
<keyword evidence="2" id="KW-1185">Reference proteome</keyword>
<accession>A0A562TEF0</accession>
<name>A0A562TEF0_CHIJA</name>
<evidence type="ECO:0000313" key="2">
    <source>
        <dbReference type="Proteomes" id="UP000316778"/>
    </source>
</evidence>
<protein>
    <submittedName>
        <fullName evidence="1">HicA-like toxin of HicAB toxin-antitoxin system</fullName>
    </submittedName>
</protein>
<dbReference type="EMBL" id="VLLG01000002">
    <property type="protein sequence ID" value="TWI91909.1"/>
    <property type="molecule type" value="Genomic_DNA"/>
</dbReference>
<dbReference type="AlphaFoldDB" id="A0A562TEF0"/>
<dbReference type="OrthoDB" id="1447122at2"/>
<organism evidence="1 2">
    <name type="scientific">Chitinophaga japonensis</name>
    <name type="common">Flexibacter japonensis</name>
    <dbReference type="NCBI Taxonomy" id="104662"/>
    <lineage>
        <taxon>Bacteria</taxon>
        <taxon>Pseudomonadati</taxon>
        <taxon>Bacteroidota</taxon>
        <taxon>Chitinophagia</taxon>
        <taxon>Chitinophagales</taxon>
        <taxon>Chitinophagaceae</taxon>
        <taxon>Chitinophaga</taxon>
    </lineage>
</organism>
<sequence length="85" mass="9886">MSKHEKLIARLLTRPTDFTYPELVKLLFGWGYEESSQGKTSGSRVAFINRTTQHIIRLHKPHPGNVLKRYQVDLVIEELKNVKLL</sequence>
<dbReference type="Proteomes" id="UP000316778">
    <property type="component" value="Unassembled WGS sequence"/>
</dbReference>
<proteinExistence type="predicted"/>
<evidence type="ECO:0000313" key="1">
    <source>
        <dbReference type="EMBL" id="TWI91909.1"/>
    </source>
</evidence>
<gene>
    <name evidence="1" type="ORF">LX66_1290</name>
</gene>
<comment type="caution">
    <text evidence="1">The sequence shown here is derived from an EMBL/GenBank/DDBJ whole genome shotgun (WGS) entry which is preliminary data.</text>
</comment>
<reference evidence="1 2" key="1">
    <citation type="journal article" date="2013" name="Stand. Genomic Sci.">
        <title>Genomic Encyclopedia of Type Strains, Phase I: The one thousand microbial genomes (KMG-I) project.</title>
        <authorList>
            <person name="Kyrpides N.C."/>
            <person name="Woyke T."/>
            <person name="Eisen J.A."/>
            <person name="Garrity G."/>
            <person name="Lilburn T.G."/>
            <person name="Beck B.J."/>
            <person name="Whitman W.B."/>
            <person name="Hugenholtz P."/>
            <person name="Klenk H.P."/>
        </authorList>
    </citation>
    <scope>NUCLEOTIDE SEQUENCE [LARGE SCALE GENOMIC DNA]</scope>
    <source>
        <strain evidence="1 2">DSM 13484</strain>
    </source>
</reference>